<organism evidence="2 3">
    <name type="scientific">Caenorhabditis auriculariae</name>
    <dbReference type="NCBI Taxonomy" id="2777116"/>
    <lineage>
        <taxon>Eukaryota</taxon>
        <taxon>Metazoa</taxon>
        <taxon>Ecdysozoa</taxon>
        <taxon>Nematoda</taxon>
        <taxon>Chromadorea</taxon>
        <taxon>Rhabditida</taxon>
        <taxon>Rhabditina</taxon>
        <taxon>Rhabditomorpha</taxon>
        <taxon>Rhabditoidea</taxon>
        <taxon>Rhabditidae</taxon>
        <taxon>Peloderinae</taxon>
        <taxon>Caenorhabditis</taxon>
    </lineage>
</organism>
<reference evidence="2" key="1">
    <citation type="submission" date="2020-10" db="EMBL/GenBank/DDBJ databases">
        <authorList>
            <person name="Kikuchi T."/>
        </authorList>
    </citation>
    <scope>NUCLEOTIDE SEQUENCE</scope>
    <source>
        <strain evidence="2">NKZ352</strain>
    </source>
</reference>
<evidence type="ECO:0000313" key="2">
    <source>
        <dbReference type="EMBL" id="CAD6194096.1"/>
    </source>
</evidence>
<feature type="signal peptide" evidence="1">
    <location>
        <begin position="1"/>
        <end position="19"/>
    </location>
</feature>
<evidence type="ECO:0000256" key="1">
    <source>
        <dbReference type="SAM" id="SignalP"/>
    </source>
</evidence>
<dbReference type="OrthoDB" id="5779401at2759"/>
<keyword evidence="1" id="KW-0732">Signal</keyword>
<comment type="caution">
    <text evidence="2">The sequence shown here is derived from an EMBL/GenBank/DDBJ whole genome shotgun (WGS) entry which is preliminary data.</text>
</comment>
<keyword evidence="3" id="KW-1185">Reference proteome</keyword>
<name>A0A8S1HBR8_9PELO</name>
<accession>A0A8S1HBR8</accession>
<feature type="chain" id="PRO_5035722728" evidence="1">
    <location>
        <begin position="20"/>
        <end position="100"/>
    </location>
</feature>
<protein>
    <submittedName>
        <fullName evidence="2">Uncharacterized protein</fullName>
    </submittedName>
</protein>
<proteinExistence type="predicted"/>
<sequence>MLLYVPLLGLLSTLGLLVAYSLPERRGGFYIRIPRAEDPEHTFNPLGPAQFYDYEMYPHEATAHERESFKFMETPMALSNPVWNMVSKVSDFYRWMRRVR</sequence>
<evidence type="ECO:0000313" key="3">
    <source>
        <dbReference type="Proteomes" id="UP000835052"/>
    </source>
</evidence>
<gene>
    <name evidence="2" type="ORF">CAUJ_LOCUS10015</name>
</gene>
<dbReference type="EMBL" id="CAJGYM010000041">
    <property type="protein sequence ID" value="CAD6194096.1"/>
    <property type="molecule type" value="Genomic_DNA"/>
</dbReference>
<dbReference type="Proteomes" id="UP000835052">
    <property type="component" value="Unassembled WGS sequence"/>
</dbReference>
<dbReference type="AlphaFoldDB" id="A0A8S1HBR8"/>